<evidence type="ECO:0000313" key="6">
    <source>
        <dbReference type="Proteomes" id="UP000299102"/>
    </source>
</evidence>
<feature type="compositionally biased region" description="Basic and acidic residues" evidence="4">
    <location>
        <begin position="270"/>
        <end position="299"/>
    </location>
</feature>
<feature type="compositionally biased region" description="Basic residues" evidence="4">
    <location>
        <begin position="253"/>
        <end position="269"/>
    </location>
</feature>
<gene>
    <name evidence="5" type="primary">nipblb</name>
    <name evidence="5" type="ORF">EVAR_98786_1</name>
</gene>
<evidence type="ECO:0000256" key="4">
    <source>
        <dbReference type="SAM" id="MobiDB-lite"/>
    </source>
</evidence>
<reference evidence="5 6" key="1">
    <citation type="journal article" date="2019" name="Commun. Biol.">
        <title>The bagworm genome reveals a unique fibroin gene that provides high tensile strength.</title>
        <authorList>
            <person name="Kono N."/>
            <person name="Nakamura H."/>
            <person name="Ohtoshi R."/>
            <person name="Tomita M."/>
            <person name="Numata K."/>
            <person name="Arakawa K."/>
        </authorList>
    </citation>
    <scope>NUCLEOTIDE SEQUENCE [LARGE SCALE GENOMIC DNA]</scope>
</reference>
<dbReference type="GO" id="GO:0003723">
    <property type="term" value="F:RNA binding"/>
    <property type="evidence" value="ECO:0007669"/>
    <property type="project" value="UniProtKB-KW"/>
</dbReference>
<protein>
    <submittedName>
        <fullName evidence="5">Nipped-B-like protein B</fullName>
    </submittedName>
</protein>
<evidence type="ECO:0000256" key="2">
    <source>
        <dbReference type="ARBA" id="ARBA00022884"/>
    </source>
</evidence>
<feature type="compositionally biased region" description="Pro residues" evidence="4">
    <location>
        <begin position="165"/>
        <end position="184"/>
    </location>
</feature>
<dbReference type="GO" id="GO:0006397">
    <property type="term" value="P:mRNA processing"/>
    <property type="evidence" value="ECO:0007669"/>
    <property type="project" value="UniProtKB-KW"/>
</dbReference>
<feature type="region of interest" description="Disordered" evidence="4">
    <location>
        <begin position="139"/>
        <end position="299"/>
    </location>
</feature>
<evidence type="ECO:0000256" key="3">
    <source>
        <dbReference type="ARBA" id="ARBA00023187"/>
    </source>
</evidence>
<comment type="caution">
    <text evidence="5">The sequence shown here is derived from an EMBL/GenBank/DDBJ whole genome shotgun (WGS) entry which is preliminary data.</text>
</comment>
<feature type="compositionally biased region" description="Basic and acidic residues" evidence="4">
    <location>
        <begin position="186"/>
        <end position="252"/>
    </location>
</feature>
<evidence type="ECO:0000256" key="1">
    <source>
        <dbReference type="ARBA" id="ARBA00022664"/>
    </source>
</evidence>
<feature type="region of interest" description="Disordered" evidence="4">
    <location>
        <begin position="29"/>
        <end position="56"/>
    </location>
</feature>
<dbReference type="GO" id="GO:0008380">
    <property type="term" value="P:RNA splicing"/>
    <property type="evidence" value="ECO:0007669"/>
    <property type="project" value="UniProtKB-KW"/>
</dbReference>
<dbReference type="EMBL" id="BGZK01002472">
    <property type="protein sequence ID" value="GBP94185.1"/>
    <property type="molecule type" value="Genomic_DNA"/>
</dbReference>
<sequence length="408" mass="46998">MECLCATVEEWVKLECPCTAPPDQHTLLNANRPGNDSRSARIRTAGRSASVPCPGHVLPLPGLRPRTHASHMPPHPHAHARPMKSLGPLSTNRLNSHSEASHPYLTFLRTSNQSVYSLFIVTQALKSLFGGQPGPGWVPTEIKELTPGPMGPPPLGPPVGMGAPLAPPHSPYAPAHSPAPPYRHPPPHERERERERERDRDRDRERDRLRERDERDRRDRERERREDEERERERERSRSIKPDRSREKSYRRERSRSRSRRHKSRSRSPRPRERERDRSRERSRERDRERERSVKPKRMREIKIRKMKTLLSIPIPISSAGPSFDQVERDCFSAPSSQCSNFLEILIRPHDKDGRTTIAKLVTEIGTMALAFCKPVINSHLSWCFIPKNSWKPSEALLSCSISLHLKS</sequence>
<dbReference type="AlphaFoldDB" id="A0A4C2A5C3"/>
<dbReference type="STRING" id="151549.A0A4C2A5C3"/>
<evidence type="ECO:0000313" key="5">
    <source>
        <dbReference type="EMBL" id="GBP94185.1"/>
    </source>
</evidence>
<dbReference type="Proteomes" id="UP000299102">
    <property type="component" value="Unassembled WGS sequence"/>
</dbReference>
<name>A0A4C2A5C3_EUMVA</name>
<organism evidence="5 6">
    <name type="scientific">Eumeta variegata</name>
    <name type="common">Bagworm moth</name>
    <name type="synonym">Eumeta japonica</name>
    <dbReference type="NCBI Taxonomy" id="151549"/>
    <lineage>
        <taxon>Eukaryota</taxon>
        <taxon>Metazoa</taxon>
        <taxon>Ecdysozoa</taxon>
        <taxon>Arthropoda</taxon>
        <taxon>Hexapoda</taxon>
        <taxon>Insecta</taxon>
        <taxon>Pterygota</taxon>
        <taxon>Neoptera</taxon>
        <taxon>Endopterygota</taxon>
        <taxon>Lepidoptera</taxon>
        <taxon>Glossata</taxon>
        <taxon>Ditrysia</taxon>
        <taxon>Tineoidea</taxon>
        <taxon>Psychidae</taxon>
        <taxon>Oiketicinae</taxon>
        <taxon>Eumeta</taxon>
    </lineage>
</organism>
<keyword evidence="2" id="KW-0694">RNA-binding</keyword>
<keyword evidence="3" id="KW-0508">mRNA splicing</keyword>
<proteinExistence type="predicted"/>
<accession>A0A4C2A5C3</accession>
<keyword evidence="1" id="KW-0507">mRNA processing</keyword>
<keyword evidence="6" id="KW-1185">Reference proteome</keyword>
<dbReference type="PANTHER" id="PTHR23139">
    <property type="entry name" value="RNA-BINDING PROTEIN"/>
    <property type="match status" value="1"/>
</dbReference>